<reference evidence="1 2" key="1">
    <citation type="journal article" date="2024" name="J Genomics">
        <title>Draft genome sequencing and assembly of Favolaschia claudopus CIRM-BRFM 2984 isolated from oak limbs.</title>
        <authorList>
            <person name="Navarro D."/>
            <person name="Drula E."/>
            <person name="Chaduli D."/>
            <person name="Cazenave R."/>
            <person name="Ahrendt S."/>
            <person name="Wang J."/>
            <person name="Lipzen A."/>
            <person name="Daum C."/>
            <person name="Barry K."/>
            <person name="Grigoriev I.V."/>
            <person name="Favel A."/>
            <person name="Rosso M.N."/>
            <person name="Martin F."/>
        </authorList>
    </citation>
    <scope>NUCLEOTIDE SEQUENCE [LARGE SCALE GENOMIC DNA]</scope>
    <source>
        <strain evidence="1 2">CIRM-BRFM 2984</strain>
    </source>
</reference>
<evidence type="ECO:0000313" key="2">
    <source>
        <dbReference type="Proteomes" id="UP001362999"/>
    </source>
</evidence>
<dbReference type="AlphaFoldDB" id="A0AAW0A514"/>
<evidence type="ECO:0000313" key="1">
    <source>
        <dbReference type="EMBL" id="KAK7000648.1"/>
    </source>
</evidence>
<proteinExistence type="predicted"/>
<organism evidence="1 2">
    <name type="scientific">Favolaschia claudopus</name>
    <dbReference type="NCBI Taxonomy" id="2862362"/>
    <lineage>
        <taxon>Eukaryota</taxon>
        <taxon>Fungi</taxon>
        <taxon>Dikarya</taxon>
        <taxon>Basidiomycota</taxon>
        <taxon>Agaricomycotina</taxon>
        <taxon>Agaricomycetes</taxon>
        <taxon>Agaricomycetidae</taxon>
        <taxon>Agaricales</taxon>
        <taxon>Marasmiineae</taxon>
        <taxon>Mycenaceae</taxon>
        <taxon>Favolaschia</taxon>
    </lineage>
</organism>
<name>A0AAW0A514_9AGAR</name>
<protein>
    <submittedName>
        <fullName evidence="1">Uncharacterized protein</fullName>
    </submittedName>
</protein>
<comment type="caution">
    <text evidence="1">The sequence shown here is derived from an EMBL/GenBank/DDBJ whole genome shotgun (WGS) entry which is preliminary data.</text>
</comment>
<dbReference type="EMBL" id="JAWWNJ010000088">
    <property type="protein sequence ID" value="KAK7000648.1"/>
    <property type="molecule type" value="Genomic_DNA"/>
</dbReference>
<dbReference type="Proteomes" id="UP001362999">
    <property type="component" value="Unassembled WGS sequence"/>
</dbReference>
<sequence>MDAEHIRDVKTFLSGTSDRLRKGILFPNGQPNWVPVLVPATTSGAHGPASVGFQFWFGLAPEVLHMPIDMAIYAPLEPSSGVRLPLAILHVDQNDRAGHPVCNSVNNLINEGASDASPWYGNVLVLLFAPETSSLESVPEWLHEYVAETAILREKHVQCSTIWTPSSCLEAPVVDLTCDVVVVLVCSVL</sequence>
<gene>
    <name evidence="1" type="ORF">R3P38DRAFT_3285486</name>
</gene>
<accession>A0AAW0A514</accession>
<keyword evidence="2" id="KW-1185">Reference proteome</keyword>